<dbReference type="SUPFAM" id="SSF55785">
    <property type="entry name" value="PYP-like sensor domain (PAS domain)"/>
    <property type="match status" value="1"/>
</dbReference>
<dbReference type="SUPFAM" id="SSF47384">
    <property type="entry name" value="Homodimeric domain of signal transducing histidine kinase"/>
    <property type="match status" value="1"/>
</dbReference>
<dbReference type="PRINTS" id="PR00344">
    <property type="entry name" value="BCTRLSENSOR"/>
</dbReference>
<keyword evidence="8" id="KW-0067">ATP-binding</keyword>
<keyword evidence="8" id="KW-0547">Nucleotide-binding</keyword>
<dbReference type="PANTHER" id="PTHR43065:SF42">
    <property type="entry name" value="TWO-COMPONENT SENSOR PPRA"/>
    <property type="match status" value="1"/>
</dbReference>
<dbReference type="PROSITE" id="PS50109">
    <property type="entry name" value="HIS_KIN"/>
    <property type="match status" value="1"/>
</dbReference>
<dbReference type="InterPro" id="IPR001789">
    <property type="entry name" value="Sig_transdc_resp-reg_receiver"/>
</dbReference>
<dbReference type="Gene3D" id="3.40.50.2300">
    <property type="match status" value="1"/>
</dbReference>
<dbReference type="InterPro" id="IPR036890">
    <property type="entry name" value="HATPase_C_sf"/>
</dbReference>
<feature type="domain" description="Response regulatory" evidence="6">
    <location>
        <begin position="408"/>
        <end position="517"/>
    </location>
</feature>
<comment type="catalytic activity">
    <reaction evidence="1">
        <text>ATP + protein L-histidine = ADP + protein N-phospho-L-histidine.</text>
        <dbReference type="EC" id="2.7.13.3"/>
    </reaction>
</comment>
<evidence type="ECO:0000256" key="1">
    <source>
        <dbReference type="ARBA" id="ARBA00000085"/>
    </source>
</evidence>
<dbReference type="RefSeq" id="WP_378392982.1">
    <property type="nucleotide sequence ID" value="NZ_JBHLWM010000012.1"/>
</dbReference>
<dbReference type="SUPFAM" id="SSF52172">
    <property type="entry name" value="CheY-like"/>
    <property type="match status" value="1"/>
</dbReference>
<dbReference type="Gene3D" id="1.10.287.130">
    <property type="match status" value="1"/>
</dbReference>
<dbReference type="InterPro" id="IPR003661">
    <property type="entry name" value="HisK_dim/P_dom"/>
</dbReference>
<evidence type="ECO:0000256" key="3">
    <source>
        <dbReference type="ARBA" id="ARBA00022553"/>
    </source>
</evidence>
<evidence type="ECO:0000259" key="6">
    <source>
        <dbReference type="PROSITE" id="PS50110"/>
    </source>
</evidence>
<dbReference type="GO" id="GO:0005524">
    <property type="term" value="F:ATP binding"/>
    <property type="evidence" value="ECO:0007669"/>
    <property type="project" value="UniProtKB-KW"/>
</dbReference>
<dbReference type="Gene3D" id="3.30.450.20">
    <property type="entry name" value="PAS domain"/>
    <property type="match status" value="1"/>
</dbReference>
<dbReference type="Pfam" id="PF02518">
    <property type="entry name" value="HATPase_c"/>
    <property type="match status" value="1"/>
</dbReference>
<dbReference type="CDD" id="cd00082">
    <property type="entry name" value="HisKA"/>
    <property type="match status" value="1"/>
</dbReference>
<dbReference type="InterPro" id="IPR000700">
    <property type="entry name" value="PAS-assoc_C"/>
</dbReference>
<keyword evidence="3 4" id="KW-0597">Phosphoprotein</keyword>
<dbReference type="InterPro" id="IPR036097">
    <property type="entry name" value="HisK_dim/P_sf"/>
</dbReference>
<dbReference type="InterPro" id="IPR035965">
    <property type="entry name" value="PAS-like_dom_sf"/>
</dbReference>
<evidence type="ECO:0000256" key="2">
    <source>
        <dbReference type="ARBA" id="ARBA00012438"/>
    </source>
</evidence>
<dbReference type="SMART" id="SM00388">
    <property type="entry name" value="HisKA"/>
    <property type="match status" value="1"/>
</dbReference>
<protein>
    <recommendedName>
        <fullName evidence="2">histidine kinase</fullName>
        <ecNumber evidence="2">2.7.13.3</ecNumber>
    </recommendedName>
</protein>
<dbReference type="InterPro" id="IPR003594">
    <property type="entry name" value="HATPase_dom"/>
</dbReference>
<dbReference type="PROSITE" id="PS50110">
    <property type="entry name" value="RESPONSE_REGULATORY"/>
    <property type="match status" value="1"/>
</dbReference>
<dbReference type="EC" id="2.7.13.3" evidence="2"/>
<dbReference type="SUPFAM" id="SSF55874">
    <property type="entry name" value="ATPase domain of HSP90 chaperone/DNA topoisomerase II/histidine kinase"/>
    <property type="match status" value="1"/>
</dbReference>
<dbReference type="Pfam" id="PF08448">
    <property type="entry name" value="PAS_4"/>
    <property type="match status" value="1"/>
</dbReference>
<sequence length="693" mass="74922">MSAALALALWHASDDGIVTLDRDSLIQHANASWCRTMSASEADLIGRRWTDLWSSDALAQRAVTRAREGLPTRFSASCSSPTGRTLWFDLLVAPVSPDSDARAAIVVRSVDITARKQAESDLEKRLAEKEAALSVLIGQAANQSKRIAAATARTVHAEKLRLLGHFVGNIVHDMNNVLLVLGGATDALLHDVHRSARSETAQHLDTALRRGKRLVRQLLNLSRIEDTEPHVVAAAEFTRNTIDLVRHMLPGGIVLQVEVDPNCWPVLISEARLQAVILNLAANARDAMGERGTLTLSVKNCYAVERPPTLTPGDYVHFSLRDTGSGMPPHVLARAGEAYFTTKDPDKGTGLGLSSAFELAAQCGGRVIIASEVGTGTAINLYLPRTGAEGRRIAAPTKLDRTAHGNATILLLEGDEMVRAHLAALLKDLGYQVIEAAEPGIATALLSGVDNIDLACIDLQLDRGLGPTLASELRTRWPALPLIFTTGGASIVVPADELVFRKPISEPMFARAILEKLRRLPVSVTAAETLRLSARIRDKIRNDAVRTAFDAWRAWCAEHGRLPDPAWIRQAAAGLLHTSCLVRIEPSRPAPAFRIVFTGQSLEQRLGRTPEDEVITGTAGDLMNLMTAAYHRAARGIAHFDYARIGLGAQPSLIFERLILPLSDAEDSVTHLFAIISFADGGFSGEGLFHDID</sequence>
<dbReference type="SMART" id="SM00387">
    <property type="entry name" value="HATPase_c"/>
    <property type="match status" value="1"/>
</dbReference>
<dbReference type="Proteomes" id="UP001589775">
    <property type="component" value="Unassembled WGS sequence"/>
</dbReference>
<organism evidence="8 9">
    <name type="scientific">Rhodopseudomonas telluris</name>
    <dbReference type="NCBI Taxonomy" id="644215"/>
    <lineage>
        <taxon>Bacteria</taxon>
        <taxon>Pseudomonadati</taxon>
        <taxon>Pseudomonadota</taxon>
        <taxon>Alphaproteobacteria</taxon>
        <taxon>Hyphomicrobiales</taxon>
        <taxon>Nitrobacteraceae</taxon>
        <taxon>Rhodopseudomonas</taxon>
    </lineage>
</organism>
<feature type="domain" description="PAC" evidence="7">
    <location>
        <begin position="68"/>
        <end position="124"/>
    </location>
</feature>
<dbReference type="InterPro" id="IPR004358">
    <property type="entry name" value="Sig_transdc_His_kin-like_C"/>
</dbReference>
<dbReference type="CDD" id="cd00130">
    <property type="entry name" value="PAS"/>
    <property type="match status" value="1"/>
</dbReference>
<name>A0ABV6EZQ5_9BRAD</name>
<evidence type="ECO:0000256" key="4">
    <source>
        <dbReference type="PROSITE-ProRule" id="PRU00169"/>
    </source>
</evidence>
<keyword evidence="9" id="KW-1185">Reference proteome</keyword>
<comment type="caution">
    <text evidence="8">The sequence shown here is derived from an EMBL/GenBank/DDBJ whole genome shotgun (WGS) entry which is preliminary data.</text>
</comment>
<dbReference type="InterPro" id="IPR013656">
    <property type="entry name" value="PAS_4"/>
</dbReference>
<feature type="domain" description="Histidine kinase" evidence="5">
    <location>
        <begin position="169"/>
        <end position="387"/>
    </location>
</feature>
<evidence type="ECO:0000313" key="9">
    <source>
        <dbReference type="Proteomes" id="UP001589775"/>
    </source>
</evidence>
<dbReference type="SMART" id="SM00448">
    <property type="entry name" value="REC"/>
    <property type="match status" value="1"/>
</dbReference>
<evidence type="ECO:0000313" key="8">
    <source>
        <dbReference type="EMBL" id="MFC0243721.1"/>
    </source>
</evidence>
<dbReference type="Gene3D" id="3.30.565.10">
    <property type="entry name" value="Histidine kinase-like ATPase, C-terminal domain"/>
    <property type="match status" value="1"/>
</dbReference>
<dbReference type="NCBIfam" id="TIGR00229">
    <property type="entry name" value="sensory_box"/>
    <property type="match status" value="1"/>
</dbReference>
<dbReference type="InterPro" id="IPR005467">
    <property type="entry name" value="His_kinase_dom"/>
</dbReference>
<dbReference type="Pfam" id="PF00072">
    <property type="entry name" value="Response_reg"/>
    <property type="match status" value="1"/>
</dbReference>
<dbReference type="InterPro" id="IPR011006">
    <property type="entry name" value="CheY-like_superfamily"/>
</dbReference>
<dbReference type="PROSITE" id="PS50113">
    <property type="entry name" value="PAC"/>
    <property type="match status" value="1"/>
</dbReference>
<feature type="modified residue" description="4-aspartylphosphate" evidence="4">
    <location>
        <position position="458"/>
    </location>
</feature>
<proteinExistence type="predicted"/>
<dbReference type="EMBL" id="JBHLWM010000012">
    <property type="protein sequence ID" value="MFC0243721.1"/>
    <property type="molecule type" value="Genomic_DNA"/>
</dbReference>
<evidence type="ECO:0000259" key="7">
    <source>
        <dbReference type="PROSITE" id="PS50113"/>
    </source>
</evidence>
<dbReference type="SMART" id="SM00091">
    <property type="entry name" value="PAS"/>
    <property type="match status" value="1"/>
</dbReference>
<evidence type="ECO:0000259" key="5">
    <source>
        <dbReference type="PROSITE" id="PS50109"/>
    </source>
</evidence>
<gene>
    <name evidence="8" type="ORF">ACFFJ6_24775</name>
</gene>
<dbReference type="InterPro" id="IPR000014">
    <property type="entry name" value="PAS"/>
</dbReference>
<reference evidence="8 9" key="1">
    <citation type="submission" date="2024-09" db="EMBL/GenBank/DDBJ databases">
        <authorList>
            <person name="Sun Q."/>
            <person name="Mori K."/>
        </authorList>
    </citation>
    <scope>NUCLEOTIDE SEQUENCE [LARGE SCALE GENOMIC DNA]</scope>
    <source>
        <strain evidence="8 9">KCTC 23279</strain>
    </source>
</reference>
<accession>A0ABV6EZQ5</accession>
<dbReference type="PANTHER" id="PTHR43065">
    <property type="entry name" value="SENSOR HISTIDINE KINASE"/>
    <property type="match status" value="1"/>
</dbReference>